<evidence type="ECO:0000313" key="4">
    <source>
        <dbReference type="EMBL" id="KAJ7356564.1"/>
    </source>
</evidence>
<dbReference type="Pfam" id="PF24535">
    <property type="entry name" value="DUF7598"/>
    <property type="match status" value="1"/>
</dbReference>
<feature type="transmembrane region" description="Helical" evidence="2">
    <location>
        <begin position="17"/>
        <end position="38"/>
    </location>
</feature>
<keyword evidence="2" id="KW-0472">Membrane</keyword>
<feature type="region of interest" description="Disordered" evidence="1">
    <location>
        <begin position="285"/>
        <end position="377"/>
    </location>
</feature>
<evidence type="ECO:0000256" key="2">
    <source>
        <dbReference type="SAM" id="Phobius"/>
    </source>
</evidence>
<evidence type="ECO:0000313" key="5">
    <source>
        <dbReference type="Proteomes" id="UP001218218"/>
    </source>
</evidence>
<feature type="compositionally biased region" description="Low complexity" evidence="1">
    <location>
        <begin position="313"/>
        <end position="337"/>
    </location>
</feature>
<feature type="compositionally biased region" description="Basic and acidic residues" evidence="1">
    <location>
        <begin position="343"/>
        <end position="355"/>
    </location>
</feature>
<accession>A0AAD7AE90</accession>
<name>A0AAD7AE90_9AGAR</name>
<keyword evidence="2" id="KW-1133">Transmembrane helix</keyword>
<feature type="domain" description="DUF7598" evidence="3">
    <location>
        <begin position="74"/>
        <end position="159"/>
    </location>
</feature>
<feature type="transmembrane region" description="Helical" evidence="2">
    <location>
        <begin position="74"/>
        <end position="94"/>
    </location>
</feature>
<sequence length="377" mass="40730">MPRSQTLIFAGLNATRFLSIVALLLVFASSILVMVTNIKAVNRFQANRITNSTDIMLDCDYIEGSTVPNQPAGVFWAVVSSLLIIFQVIILLLSELGWPAVFFDRFFPVLGANFGLGALGIFQCLLGSQILSHRADKFPLVSAFFIFSIGCLNILLGLIFREDAKTKRSFGGKPAVSKGVIAPFVNASPQVSAVSPPFAFTGDADAVSYASWQSSDMAKAAYGFGRQSEKAAGLRDVAIAHPEENLPRYPSPAPSESEYSEHSKPASDVHHEPAAAEWYPTPMYAYTPSPREPRAPRAPSPRSHRARRPSPSPARTASSRSASSDSSSSRSSSASSYAPPPRPFRETIHIPDSPRPESPPHPGHASPSRYGRNPTAF</sequence>
<keyword evidence="2" id="KW-0812">Transmembrane</keyword>
<feature type="transmembrane region" description="Helical" evidence="2">
    <location>
        <begin position="106"/>
        <end position="126"/>
    </location>
</feature>
<evidence type="ECO:0000256" key="1">
    <source>
        <dbReference type="SAM" id="MobiDB-lite"/>
    </source>
</evidence>
<dbReference type="InterPro" id="IPR056019">
    <property type="entry name" value="DUF7598"/>
</dbReference>
<evidence type="ECO:0000259" key="3">
    <source>
        <dbReference type="Pfam" id="PF24535"/>
    </source>
</evidence>
<feature type="transmembrane region" description="Helical" evidence="2">
    <location>
        <begin position="138"/>
        <end position="160"/>
    </location>
</feature>
<proteinExistence type="predicted"/>
<dbReference type="AlphaFoldDB" id="A0AAD7AE90"/>
<keyword evidence="5" id="KW-1185">Reference proteome</keyword>
<feature type="region of interest" description="Disordered" evidence="1">
    <location>
        <begin position="241"/>
        <end position="271"/>
    </location>
</feature>
<organism evidence="4 5">
    <name type="scientific">Mycena albidolilacea</name>
    <dbReference type="NCBI Taxonomy" id="1033008"/>
    <lineage>
        <taxon>Eukaryota</taxon>
        <taxon>Fungi</taxon>
        <taxon>Dikarya</taxon>
        <taxon>Basidiomycota</taxon>
        <taxon>Agaricomycotina</taxon>
        <taxon>Agaricomycetes</taxon>
        <taxon>Agaricomycetidae</taxon>
        <taxon>Agaricales</taxon>
        <taxon>Marasmiineae</taxon>
        <taxon>Mycenaceae</taxon>
        <taxon>Mycena</taxon>
    </lineage>
</organism>
<feature type="compositionally biased region" description="Basic and acidic residues" evidence="1">
    <location>
        <begin position="259"/>
        <end position="271"/>
    </location>
</feature>
<protein>
    <recommendedName>
        <fullName evidence="3">DUF7598 domain-containing protein</fullName>
    </recommendedName>
</protein>
<comment type="caution">
    <text evidence="4">The sequence shown here is derived from an EMBL/GenBank/DDBJ whole genome shotgun (WGS) entry which is preliminary data.</text>
</comment>
<gene>
    <name evidence="4" type="ORF">DFH08DRAFT_802593</name>
</gene>
<reference evidence="4" key="1">
    <citation type="submission" date="2023-03" db="EMBL/GenBank/DDBJ databases">
        <title>Massive genome expansion in bonnet fungi (Mycena s.s.) driven by repeated elements and novel gene families across ecological guilds.</title>
        <authorList>
            <consortium name="Lawrence Berkeley National Laboratory"/>
            <person name="Harder C.B."/>
            <person name="Miyauchi S."/>
            <person name="Viragh M."/>
            <person name="Kuo A."/>
            <person name="Thoen E."/>
            <person name="Andreopoulos B."/>
            <person name="Lu D."/>
            <person name="Skrede I."/>
            <person name="Drula E."/>
            <person name="Henrissat B."/>
            <person name="Morin E."/>
            <person name="Kohler A."/>
            <person name="Barry K."/>
            <person name="LaButti K."/>
            <person name="Morin E."/>
            <person name="Salamov A."/>
            <person name="Lipzen A."/>
            <person name="Mereny Z."/>
            <person name="Hegedus B."/>
            <person name="Baldrian P."/>
            <person name="Stursova M."/>
            <person name="Weitz H."/>
            <person name="Taylor A."/>
            <person name="Grigoriev I.V."/>
            <person name="Nagy L.G."/>
            <person name="Martin F."/>
            <person name="Kauserud H."/>
        </authorList>
    </citation>
    <scope>NUCLEOTIDE SEQUENCE</scope>
    <source>
        <strain evidence="4">CBHHK002</strain>
    </source>
</reference>
<dbReference type="Proteomes" id="UP001218218">
    <property type="component" value="Unassembled WGS sequence"/>
</dbReference>
<dbReference type="EMBL" id="JARIHO010000008">
    <property type="protein sequence ID" value="KAJ7356564.1"/>
    <property type="molecule type" value="Genomic_DNA"/>
</dbReference>